<dbReference type="Gene3D" id="3.40.120.10">
    <property type="entry name" value="Alpha-D-Glucose-1,6-Bisphosphate, subunit A, domain 3"/>
    <property type="match status" value="3"/>
</dbReference>
<dbReference type="InterPro" id="IPR036900">
    <property type="entry name" value="A-D-PHexomutase_C_sf"/>
</dbReference>
<dbReference type="Pfam" id="PF02878">
    <property type="entry name" value="PGM_PMM_I"/>
    <property type="match status" value="1"/>
</dbReference>
<dbReference type="SUPFAM" id="SSF55957">
    <property type="entry name" value="Phosphoglucomutase, C-terminal domain"/>
    <property type="match status" value="1"/>
</dbReference>
<evidence type="ECO:0000256" key="6">
    <source>
        <dbReference type="ARBA" id="ARBA00023235"/>
    </source>
</evidence>
<dbReference type="SUPFAM" id="SSF53738">
    <property type="entry name" value="Phosphoglucomutase, first 3 domains"/>
    <property type="match status" value="3"/>
</dbReference>
<dbReference type="Pfam" id="PF00408">
    <property type="entry name" value="PGM_PMM_IV"/>
    <property type="match status" value="1"/>
</dbReference>
<evidence type="ECO:0000256" key="1">
    <source>
        <dbReference type="ARBA" id="ARBA00001946"/>
    </source>
</evidence>
<evidence type="ECO:0000259" key="11">
    <source>
        <dbReference type="Pfam" id="PF02880"/>
    </source>
</evidence>
<evidence type="ECO:0000256" key="2">
    <source>
        <dbReference type="ARBA" id="ARBA00010231"/>
    </source>
</evidence>
<evidence type="ECO:0000259" key="10">
    <source>
        <dbReference type="Pfam" id="PF02879"/>
    </source>
</evidence>
<organism evidence="12 13">
    <name type="scientific">Haloquadratum walsbyi J07HQW1</name>
    <dbReference type="NCBI Taxonomy" id="1238424"/>
    <lineage>
        <taxon>Archaea</taxon>
        <taxon>Methanobacteriati</taxon>
        <taxon>Methanobacteriota</taxon>
        <taxon>Stenosarchaea group</taxon>
        <taxon>Halobacteria</taxon>
        <taxon>Halobacteriales</taxon>
        <taxon>Haloferacaceae</taxon>
        <taxon>Haloquadratum</taxon>
    </lineage>
</organism>
<feature type="domain" description="Alpha-D-phosphohexomutase alpha/beta/alpha" evidence="10">
    <location>
        <begin position="149"/>
        <end position="254"/>
    </location>
</feature>
<accession>U1MKM9</accession>
<dbReference type="AlphaFoldDB" id="U1MKM9"/>
<dbReference type="Pfam" id="PF02880">
    <property type="entry name" value="PGM_PMM_III"/>
    <property type="match status" value="1"/>
</dbReference>
<dbReference type="InterPro" id="IPR016066">
    <property type="entry name" value="A-D-PHexomutase_CS"/>
</dbReference>
<dbReference type="PROSITE" id="PS00710">
    <property type="entry name" value="PGM_PMM"/>
    <property type="match status" value="1"/>
</dbReference>
<comment type="similarity">
    <text evidence="2 7">Belongs to the phosphohexose mutase family.</text>
</comment>
<dbReference type="CDD" id="cd03087">
    <property type="entry name" value="PGM_like1"/>
    <property type="match status" value="1"/>
</dbReference>
<dbReference type="InterPro" id="IPR050060">
    <property type="entry name" value="Phosphoglucosamine_mutase"/>
</dbReference>
<dbReference type="GO" id="GO:0004615">
    <property type="term" value="F:phosphomannomutase activity"/>
    <property type="evidence" value="ECO:0007669"/>
    <property type="project" value="TreeGrafter"/>
</dbReference>
<feature type="domain" description="Alpha-D-phosphohexomutase alpha/beta/alpha" evidence="11">
    <location>
        <begin position="265"/>
        <end position="366"/>
    </location>
</feature>
<dbReference type="GO" id="GO:0008966">
    <property type="term" value="F:phosphoglucosamine mutase activity"/>
    <property type="evidence" value="ECO:0007669"/>
    <property type="project" value="InterPro"/>
</dbReference>
<gene>
    <name evidence="12" type="ORF">J07HQW1_00168</name>
</gene>
<dbReference type="InterPro" id="IPR005845">
    <property type="entry name" value="A-D-PHexomutase_a/b/a-II"/>
</dbReference>
<dbReference type="HOGENOM" id="CLU_016950_7_1_2"/>
<reference evidence="12 13" key="1">
    <citation type="journal article" date="2013" name="PLoS ONE">
        <title>Assembly-driven community genomics of a hypersaline microbial ecosystem.</title>
        <authorList>
            <person name="Podell S."/>
            <person name="Ugalde J.A."/>
            <person name="Narasingarao P."/>
            <person name="Banfield J.F."/>
            <person name="Heidelberg K.B."/>
            <person name="Allen E.E."/>
        </authorList>
    </citation>
    <scope>NUCLEOTIDE SEQUENCE [LARGE SCALE GENOMIC DNA]</scope>
    <source>
        <strain evidence="13">J07HQW1</strain>
    </source>
</reference>
<dbReference type="Pfam" id="PF02879">
    <property type="entry name" value="PGM_PMM_II"/>
    <property type="match status" value="1"/>
</dbReference>
<dbReference type="PANTHER" id="PTHR42946">
    <property type="entry name" value="PHOSPHOHEXOSE MUTASE"/>
    <property type="match status" value="1"/>
</dbReference>
<protein>
    <submittedName>
        <fullName evidence="12">Phosphoglucosamine mutase</fullName>
    </submittedName>
</protein>
<sequence>MKLFGSSGTRGVVGEGLTPELVLQVAKAAGTVWEADQAIIARDTRTSSRSFVNAAVSGLTSVGVDVIRLGITPTPSAVHYAGKTECPGIMITASHNPPEYNGVKLISETGIEIGVEGLERIESCILNEDFTTVSWNNIGSVTRTETTNDEYIDELLTAVEEDGTHEMIADANLTVAIDPGHGAGCLTSPRFFRRLGCDVLTVNATPDGHFPGRPSEPIASNLTALRSLVTTSDADIGIAHDGDADRAVFVDEQGEQIAGEASFAALAAAELNSTSAVVAAVNVSQRLVDVCNRVDATLELTPIGSTNIITKIQELQRTGVSVPVAGEGNGGIFFPTFRLVRDGAYIGAKFLRLVCDHTASSLIEPYTEYTNVRINVEYDSEKELEALMSGAEEFAEGADVTPTTIDGYRLDYGDAWVLIRPSGTEPVVRVYAEAKKKTRAQSLADDAADRLSDALGNIDER</sequence>
<comment type="cofactor">
    <cofactor evidence="1">
        <name>Mg(2+)</name>
        <dbReference type="ChEBI" id="CHEBI:18420"/>
    </cofactor>
</comment>
<evidence type="ECO:0000313" key="13">
    <source>
        <dbReference type="Proteomes" id="UP000030649"/>
    </source>
</evidence>
<evidence type="ECO:0000256" key="4">
    <source>
        <dbReference type="ARBA" id="ARBA00022723"/>
    </source>
</evidence>
<evidence type="ECO:0000259" key="9">
    <source>
        <dbReference type="Pfam" id="PF02878"/>
    </source>
</evidence>
<dbReference type="NCBIfam" id="TIGR03990">
    <property type="entry name" value="Arch_GlmM"/>
    <property type="match status" value="1"/>
</dbReference>
<dbReference type="InterPro" id="IPR005844">
    <property type="entry name" value="A-D-PHexomutase_a/b/a-I"/>
</dbReference>
<dbReference type="Gene3D" id="3.30.310.50">
    <property type="entry name" value="Alpha-D-phosphohexomutase, C-terminal domain"/>
    <property type="match status" value="1"/>
</dbReference>
<keyword evidence="4 7" id="KW-0479">Metal-binding</keyword>
<dbReference type="Proteomes" id="UP000030649">
    <property type="component" value="Unassembled WGS sequence"/>
</dbReference>
<name>U1MKM9_9EURY</name>
<dbReference type="InterPro" id="IPR005843">
    <property type="entry name" value="A-D-PHexomutase_C"/>
</dbReference>
<evidence type="ECO:0000256" key="5">
    <source>
        <dbReference type="ARBA" id="ARBA00022842"/>
    </source>
</evidence>
<feature type="domain" description="Alpha-D-phosphohexomutase C-terminal" evidence="8">
    <location>
        <begin position="375"/>
        <end position="449"/>
    </location>
</feature>
<dbReference type="GO" id="GO:0005975">
    <property type="term" value="P:carbohydrate metabolic process"/>
    <property type="evidence" value="ECO:0007669"/>
    <property type="project" value="InterPro"/>
</dbReference>
<dbReference type="InterPro" id="IPR016055">
    <property type="entry name" value="A-D-PHexomutase_a/b/a-I/II/III"/>
</dbReference>
<dbReference type="STRING" id="1238424.J07HQW1_00168"/>
<dbReference type="InterPro" id="IPR005846">
    <property type="entry name" value="A-D-PHexomutase_a/b/a-III"/>
</dbReference>
<proteinExistence type="inferred from homology"/>
<dbReference type="EMBL" id="KE356560">
    <property type="protein sequence ID" value="ERG90154.1"/>
    <property type="molecule type" value="Genomic_DNA"/>
</dbReference>
<dbReference type="InterPro" id="IPR024086">
    <property type="entry name" value="GlmM_arc-type"/>
</dbReference>
<keyword evidence="3" id="KW-0597">Phosphoprotein</keyword>
<dbReference type="PANTHER" id="PTHR42946:SF1">
    <property type="entry name" value="PHOSPHOGLUCOMUTASE (ALPHA-D-GLUCOSE-1,6-BISPHOSPHATE-DEPENDENT)"/>
    <property type="match status" value="1"/>
</dbReference>
<dbReference type="InterPro" id="IPR005841">
    <property type="entry name" value="Alpha-D-phosphohexomutase_SF"/>
</dbReference>
<evidence type="ECO:0000259" key="8">
    <source>
        <dbReference type="Pfam" id="PF00408"/>
    </source>
</evidence>
<keyword evidence="6" id="KW-0413">Isomerase</keyword>
<evidence type="ECO:0000256" key="3">
    <source>
        <dbReference type="ARBA" id="ARBA00022553"/>
    </source>
</evidence>
<evidence type="ECO:0000313" key="12">
    <source>
        <dbReference type="EMBL" id="ERG90154.1"/>
    </source>
</evidence>
<dbReference type="GO" id="GO:0000287">
    <property type="term" value="F:magnesium ion binding"/>
    <property type="evidence" value="ECO:0007669"/>
    <property type="project" value="InterPro"/>
</dbReference>
<keyword evidence="5 7" id="KW-0460">Magnesium</keyword>
<dbReference type="PRINTS" id="PR00509">
    <property type="entry name" value="PGMPMM"/>
</dbReference>
<evidence type="ECO:0000256" key="7">
    <source>
        <dbReference type="RuleBase" id="RU004326"/>
    </source>
</evidence>
<feature type="domain" description="Alpha-D-phosphohexomutase alpha/beta/alpha" evidence="9">
    <location>
        <begin position="2"/>
        <end position="130"/>
    </location>
</feature>